<feature type="coiled-coil region" evidence="1">
    <location>
        <begin position="847"/>
        <end position="951"/>
    </location>
</feature>
<feature type="compositionally biased region" description="Low complexity" evidence="2">
    <location>
        <begin position="575"/>
        <end position="586"/>
    </location>
</feature>
<dbReference type="AlphaFoldDB" id="Q5W668"/>
<reference evidence="5" key="2">
    <citation type="journal article" date="2008" name="Nucleic Acids Res.">
        <title>The rice annotation project database (RAP-DB): 2008 update.</title>
        <authorList>
            <consortium name="The rice annotation project (RAP)"/>
        </authorList>
    </citation>
    <scope>GENOME REANNOTATION</scope>
    <source>
        <strain evidence="5">cv. Nipponbare</strain>
    </source>
</reference>
<keyword evidence="1" id="KW-0175">Coiled coil</keyword>
<feature type="region of interest" description="Disordered" evidence="2">
    <location>
        <begin position="1080"/>
        <end position="1113"/>
    </location>
</feature>
<sequence>MARGSALLDGSVLPPSRIVSERQAGLPRRFMPESATGREIVMLGEGRPAPDYPGRSVFFLPFAMAGLVPPFSSFFMDVLEFYDLQMAHLTPNAVMTLAIFAHLCEMFIGVRPSLRLFRWFFTVQSVSPPSVVGGCYFLPRGPVLNRYIPCVLRKKWDDWKSDWFYTPLADEAHLRLPSQPPVQASSWRAPVDLGDGYDAVLDRLAGLRSQGLTGAMVYGDYLRRRIAPLQRRARAAWEYIGPEDYMRTHQGVRWDWAPEDFKILIQRVLNLNSVEASLIPHGILPLCSDPDRVSILTIMTAVGASEEQAPKGHGGAGGSRRGDQSTPGGGRASGPRVGGSGSNRPTDARGKRKLGGTPPPSPPRGGGAARASSRRPEGAAPTSQPEGERKKKRLRKMGETEPSQGNLISPPRWSFNRPPRRFVPLSLRPSFLLSQKQVLPYPSCLPSGFFFCFSDVPSRPSRHPKSGQSEAEDPAAAEERRRESDRREAADRLREAEEAAREAARVRQAEDTAREEAARARQAEEVTREETARARQAEAMASSEAVYDKTAGASLGPTPSGDAQATTSGAACDKAAGASPGPAPSGDAQATTSGAACDKAAGASPGPAPSGDAQDQTGPGDIPELSASSGGPSRVAFSPRRLFSSSSATPLSAEPLLQALAAANTEVLDGFSAQVEALRAERAELEAAWARVEEGRRSVDAMVEVGRKAHRRHISELEARKAALAEIAREVEEEREAALVATTAMIEAQDSLRLQHGSWEAELKKKLDAAQGVLDAAAAREQRATEAEAASRRREEALEARAMALEDHAGAVETSLADREAAAAIREATLAAHEAACAEEESALRLREDALAERERALEESEAATQRLADSLSLREAAQEEQARRNLECIRAERAALEQQAANLEAREKELDARKRSGGAATGESDLVARLAAAEHNVADMQRALDSSTGEAEALRLSGEIGPGMLWDAVSRLDRAGREAGLWKGQTISRSTNLEGLAPHLRRMAWAVQQLPEELEKTIKSSSRDLAQGAVELVLASYQVRDPGFSPWMALEEFPPGTEDDARAWVRDAANHIVQSFEGSAPRLAFAPSSDEEGDASGEDDGGDEASDPGALE</sequence>
<dbReference type="PANTHER" id="PTHR33026:SF7">
    <property type="entry name" value="OS03G0100275 PROTEIN"/>
    <property type="match status" value="1"/>
</dbReference>
<dbReference type="Proteomes" id="UP000000763">
    <property type="component" value="Chromosome 5"/>
</dbReference>
<protein>
    <submittedName>
        <fullName evidence="4">Putatve polyprotein</fullName>
    </submittedName>
</protein>
<dbReference type="Pfam" id="PF04195">
    <property type="entry name" value="Transposase_28"/>
    <property type="match status" value="1"/>
</dbReference>
<feature type="compositionally biased region" description="Low complexity" evidence="2">
    <location>
        <begin position="600"/>
        <end position="611"/>
    </location>
</feature>
<accession>Q5W668</accession>
<feature type="region of interest" description="Disordered" evidence="2">
    <location>
        <begin position="306"/>
        <end position="421"/>
    </location>
</feature>
<dbReference type="InterPro" id="IPR007321">
    <property type="entry name" value="Transposase_28"/>
</dbReference>
<feature type="region of interest" description="Disordered" evidence="2">
    <location>
        <begin position="455"/>
        <end position="638"/>
    </location>
</feature>
<dbReference type="EMBL" id="AC144740">
    <property type="protein sequence ID" value="AAV44040.1"/>
    <property type="molecule type" value="Genomic_DNA"/>
</dbReference>
<feature type="domain" description="Transposase (putative) gypsy type" evidence="3">
    <location>
        <begin position="57"/>
        <end position="124"/>
    </location>
</feature>
<evidence type="ECO:0000256" key="2">
    <source>
        <dbReference type="SAM" id="MobiDB-lite"/>
    </source>
</evidence>
<feature type="compositionally biased region" description="Basic and acidic residues" evidence="2">
    <location>
        <begin position="477"/>
        <end position="536"/>
    </location>
</feature>
<evidence type="ECO:0000313" key="4">
    <source>
        <dbReference type="EMBL" id="AAV44040.1"/>
    </source>
</evidence>
<dbReference type="PANTHER" id="PTHR33026">
    <property type="entry name" value="OS06G0360600 PROTEIN"/>
    <property type="match status" value="1"/>
</dbReference>
<evidence type="ECO:0000313" key="5">
    <source>
        <dbReference type="Proteomes" id="UP000000763"/>
    </source>
</evidence>
<name>Q5W668_ORYSJ</name>
<evidence type="ECO:0000256" key="1">
    <source>
        <dbReference type="SAM" id="Coils"/>
    </source>
</evidence>
<feature type="compositionally biased region" description="Gly residues" evidence="2">
    <location>
        <begin position="327"/>
        <end position="341"/>
    </location>
</feature>
<gene>
    <name evidence="4" type="ORF">OSJNBa0075A10.14</name>
</gene>
<reference evidence="5" key="1">
    <citation type="journal article" date="2005" name="Nature">
        <title>The map-based sequence of the rice genome.</title>
        <authorList>
            <consortium name="International rice genome sequencing project (IRGSP)"/>
            <person name="Matsumoto T."/>
            <person name="Wu J."/>
            <person name="Kanamori H."/>
            <person name="Katayose Y."/>
            <person name="Fujisawa M."/>
            <person name="Namiki N."/>
            <person name="Mizuno H."/>
            <person name="Yamamoto K."/>
            <person name="Antonio B.A."/>
            <person name="Baba T."/>
            <person name="Sakata K."/>
            <person name="Nagamura Y."/>
            <person name="Aoki H."/>
            <person name="Arikawa K."/>
            <person name="Arita K."/>
            <person name="Bito T."/>
            <person name="Chiden Y."/>
            <person name="Fujitsuka N."/>
            <person name="Fukunaka R."/>
            <person name="Hamada M."/>
            <person name="Harada C."/>
            <person name="Hayashi A."/>
            <person name="Hijishita S."/>
            <person name="Honda M."/>
            <person name="Hosokawa S."/>
            <person name="Ichikawa Y."/>
            <person name="Idonuma A."/>
            <person name="Iijima M."/>
            <person name="Ikeda M."/>
            <person name="Ikeno M."/>
            <person name="Ito K."/>
            <person name="Ito S."/>
            <person name="Ito T."/>
            <person name="Ito Y."/>
            <person name="Ito Y."/>
            <person name="Iwabuchi A."/>
            <person name="Kamiya K."/>
            <person name="Karasawa W."/>
            <person name="Kurita K."/>
            <person name="Katagiri S."/>
            <person name="Kikuta A."/>
            <person name="Kobayashi H."/>
            <person name="Kobayashi N."/>
            <person name="Machita K."/>
            <person name="Maehara T."/>
            <person name="Masukawa M."/>
            <person name="Mizubayashi T."/>
            <person name="Mukai Y."/>
            <person name="Nagasaki H."/>
            <person name="Nagata Y."/>
            <person name="Naito S."/>
            <person name="Nakashima M."/>
            <person name="Nakama Y."/>
            <person name="Nakamichi Y."/>
            <person name="Nakamura M."/>
            <person name="Meguro A."/>
            <person name="Negishi M."/>
            <person name="Ohta I."/>
            <person name="Ohta T."/>
            <person name="Okamoto M."/>
            <person name="Ono N."/>
            <person name="Saji S."/>
            <person name="Sakaguchi M."/>
            <person name="Sakai K."/>
            <person name="Shibata M."/>
            <person name="Shimokawa T."/>
            <person name="Song J."/>
            <person name="Takazaki Y."/>
            <person name="Terasawa K."/>
            <person name="Tsugane M."/>
            <person name="Tsuji K."/>
            <person name="Ueda S."/>
            <person name="Waki K."/>
            <person name="Yamagata H."/>
            <person name="Yamamoto M."/>
            <person name="Yamamoto S."/>
            <person name="Yamane H."/>
            <person name="Yoshiki S."/>
            <person name="Yoshihara R."/>
            <person name="Yukawa K."/>
            <person name="Zhong H."/>
            <person name="Yano M."/>
            <person name="Yuan Q."/>
            <person name="Ouyang S."/>
            <person name="Liu J."/>
            <person name="Jones K.M."/>
            <person name="Gansberger K."/>
            <person name="Moffat K."/>
            <person name="Hill J."/>
            <person name="Bera J."/>
            <person name="Fadrosh D."/>
            <person name="Jin S."/>
            <person name="Johri S."/>
            <person name="Kim M."/>
            <person name="Overton L."/>
            <person name="Reardon M."/>
            <person name="Tsitrin T."/>
            <person name="Vuong H."/>
            <person name="Weaver B."/>
            <person name="Ciecko A."/>
            <person name="Tallon L."/>
            <person name="Jackson J."/>
            <person name="Pai G."/>
            <person name="Aken S.V."/>
            <person name="Utterback T."/>
            <person name="Reidmuller S."/>
            <person name="Feldblyum T."/>
            <person name="Hsiao J."/>
            <person name="Zismann V."/>
            <person name="Iobst S."/>
            <person name="de Vazeille A.R."/>
            <person name="Buell C.R."/>
            <person name="Ying K."/>
            <person name="Li Y."/>
            <person name="Lu T."/>
            <person name="Huang Y."/>
            <person name="Zhao Q."/>
            <person name="Feng Q."/>
            <person name="Zhang L."/>
            <person name="Zhu J."/>
            <person name="Weng Q."/>
            <person name="Mu J."/>
            <person name="Lu Y."/>
            <person name="Fan D."/>
            <person name="Liu Y."/>
            <person name="Guan J."/>
            <person name="Zhang Y."/>
            <person name="Yu S."/>
            <person name="Liu X."/>
            <person name="Zhang Y."/>
            <person name="Hong G."/>
            <person name="Han B."/>
            <person name="Choisne N."/>
            <person name="Demange N."/>
            <person name="Orjeda G."/>
            <person name="Samain S."/>
            <person name="Cattolico L."/>
            <person name="Pelletier E."/>
            <person name="Couloux A."/>
            <person name="Segurens B."/>
            <person name="Wincker P."/>
            <person name="D'Hont A."/>
            <person name="Scarpelli C."/>
            <person name="Weissenbach J."/>
            <person name="Salanoubat M."/>
            <person name="Quetier F."/>
            <person name="Yu Y."/>
            <person name="Kim H.R."/>
            <person name="Rambo T."/>
            <person name="Currie J."/>
            <person name="Collura K."/>
            <person name="Luo M."/>
            <person name="Yang T."/>
            <person name="Ammiraju J.S.S."/>
            <person name="Engler F."/>
            <person name="Soderlund C."/>
            <person name="Wing R.A."/>
            <person name="Palmer L.E."/>
            <person name="de la Bastide M."/>
            <person name="Spiegel L."/>
            <person name="Nascimento L."/>
            <person name="Zutavern T."/>
            <person name="O'Shaughnessy A."/>
            <person name="Dike S."/>
            <person name="Dedhia N."/>
            <person name="Preston R."/>
            <person name="Balija V."/>
            <person name="McCombie W.R."/>
            <person name="Chow T."/>
            <person name="Chen H."/>
            <person name="Chung M."/>
            <person name="Chen C."/>
            <person name="Shaw J."/>
            <person name="Wu H."/>
            <person name="Hsiao K."/>
            <person name="Chao Y."/>
            <person name="Chu M."/>
            <person name="Cheng C."/>
            <person name="Hour A."/>
            <person name="Lee P."/>
            <person name="Lin S."/>
            <person name="Lin Y."/>
            <person name="Liou J."/>
            <person name="Liu S."/>
            <person name="Hsing Y."/>
            <person name="Raghuvanshi S."/>
            <person name="Mohanty A."/>
            <person name="Bharti A.K."/>
            <person name="Gaur A."/>
            <person name="Gupta V."/>
            <person name="Kumar D."/>
            <person name="Ravi V."/>
            <person name="Vij S."/>
            <person name="Kapur A."/>
            <person name="Khurana P."/>
            <person name="Khurana P."/>
            <person name="Khurana J.P."/>
            <person name="Tyagi A.K."/>
            <person name="Gaikwad K."/>
            <person name="Singh A."/>
            <person name="Dalal V."/>
            <person name="Srivastava S."/>
            <person name="Dixit A."/>
            <person name="Pal A.K."/>
            <person name="Ghazi I.A."/>
            <person name="Yadav M."/>
            <person name="Pandit A."/>
            <person name="Bhargava A."/>
            <person name="Sureshbabu K."/>
            <person name="Batra K."/>
            <person name="Sharma T.R."/>
            <person name="Mohapatra T."/>
            <person name="Singh N.K."/>
            <person name="Messing J."/>
            <person name="Nelson A.B."/>
            <person name="Fuks G."/>
            <person name="Kavchok S."/>
            <person name="Keizer G."/>
            <person name="Linton E."/>
            <person name="Llaca V."/>
            <person name="Song R."/>
            <person name="Tanyolac B."/>
            <person name="Young S."/>
            <person name="Ho-Il K."/>
            <person name="Hahn J.H."/>
            <person name="Sangsakoo G."/>
            <person name="Vanavichit A."/>
            <person name="de Mattos Luiz.A.T."/>
            <person name="Zimmer P.D."/>
            <person name="Malone G."/>
            <person name="Dellagostin O."/>
            <person name="de Oliveira A.C."/>
            <person name="Bevan M."/>
            <person name="Bancroft I."/>
            <person name="Minx P."/>
            <person name="Cordum H."/>
            <person name="Wilson R."/>
            <person name="Cheng Z."/>
            <person name="Jin W."/>
            <person name="Jiang J."/>
            <person name="Leong S.A."/>
            <person name="Iwama H."/>
            <person name="Gojobori T."/>
            <person name="Itoh T."/>
            <person name="Niimura Y."/>
            <person name="Fujii Y."/>
            <person name="Habara T."/>
            <person name="Sakai H."/>
            <person name="Sato Y."/>
            <person name="Wilson G."/>
            <person name="Kumar K."/>
            <person name="McCouch S."/>
            <person name="Juretic N."/>
            <person name="Hoen D."/>
            <person name="Wright S."/>
            <person name="Bruskiewich R."/>
            <person name="Bureau T."/>
            <person name="Miyao A."/>
            <person name="Hirochika H."/>
            <person name="Nishikawa T."/>
            <person name="Kadowaki K."/>
            <person name="Sugiura M."/>
            <person name="Burr B."/>
            <person name="Sasaki T."/>
        </authorList>
    </citation>
    <scope>NUCLEOTIDE SEQUENCE [LARGE SCALE GENOMIC DNA]</scope>
    <source>
        <strain evidence="5">cv. Nipponbare</strain>
    </source>
</reference>
<feature type="coiled-coil region" evidence="1">
    <location>
        <begin position="668"/>
        <end position="780"/>
    </location>
</feature>
<proteinExistence type="predicted"/>
<evidence type="ECO:0000259" key="3">
    <source>
        <dbReference type="Pfam" id="PF04195"/>
    </source>
</evidence>
<feature type="compositionally biased region" description="Acidic residues" evidence="2">
    <location>
        <begin position="1090"/>
        <end position="1107"/>
    </location>
</feature>
<organism evidence="4 5">
    <name type="scientific">Oryza sativa subsp. japonica</name>
    <name type="common">Rice</name>
    <dbReference type="NCBI Taxonomy" id="39947"/>
    <lineage>
        <taxon>Eukaryota</taxon>
        <taxon>Viridiplantae</taxon>
        <taxon>Streptophyta</taxon>
        <taxon>Embryophyta</taxon>
        <taxon>Tracheophyta</taxon>
        <taxon>Spermatophyta</taxon>
        <taxon>Magnoliopsida</taxon>
        <taxon>Liliopsida</taxon>
        <taxon>Poales</taxon>
        <taxon>Poaceae</taxon>
        <taxon>BOP clade</taxon>
        <taxon>Oryzoideae</taxon>
        <taxon>Oryzeae</taxon>
        <taxon>Oryzinae</taxon>
        <taxon>Oryza</taxon>
        <taxon>Oryza sativa</taxon>
    </lineage>
</organism>